<dbReference type="Proteomes" id="UP000255277">
    <property type="component" value="Unassembled WGS sequence"/>
</dbReference>
<sequence length="197" mass="22534">MINQVYQLVAPRQIEVTYNNEDIKSDQVVVRPLYLSICAADQRYYTGSRNQSVLHKKLPMSLIHEGVGEVVYDQQGEFAVGTKVLLVPNTPTEVDDMISENYLASSKFRSSGFDGFMQDYVFMDHDRLVELDDSIKDLSTIAYSELVSVSWHAIQRFKQKSISNRKSFGIWGDGNLGYITAMLLHKLYPDAKIYAFW</sequence>
<evidence type="ECO:0000259" key="6">
    <source>
        <dbReference type="Pfam" id="PF08240"/>
    </source>
</evidence>
<dbReference type="AlphaFoldDB" id="A0A380FNE1"/>
<dbReference type="GO" id="GO:0046872">
    <property type="term" value="F:metal ion binding"/>
    <property type="evidence" value="ECO:0007669"/>
    <property type="project" value="UniProtKB-KW"/>
</dbReference>
<reference evidence="7 8" key="1">
    <citation type="submission" date="2018-06" db="EMBL/GenBank/DDBJ databases">
        <authorList>
            <consortium name="Pathogen Informatics"/>
            <person name="Doyle S."/>
        </authorList>
    </citation>
    <scope>NUCLEOTIDE SEQUENCE [LARGE SCALE GENOMIC DNA]</scope>
    <source>
        <strain evidence="7 8">NCTC12195</strain>
    </source>
</reference>
<dbReference type="Gene3D" id="3.90.180.10">
    <property type="entry name" value="Medium-chain alcohol dehydrogenases, catalytic domain"/>
    <property type="match status" value="1"/>
</dbReference>
<name>A0A380FNE1_STAGA</name>
<keyword evidence="4" id="KW-0862">Zinc</keyword>
<dbReference type="EMBL" id="UHDK01000001">
    <property type="protein sequence ID" value="SUM34963.1"/>
    <property type="molecule type" value="Genomic_DNA"/>
</dbReference>
<evidence type="ECO:0000256" key="2">
    <source>
        <dbReference type="ARBA" id="ARBA00008072"/>
    </source>
</evidence>
<dbReference type="SUPFAM" id="SSF50129">
    <property type="entry name" value="GroES-like"/>
    <property type="match status" value="1"/>
</dbReference>
<dbReference type="Gene3D" id="3.40.50.720">
    <property type="entry name" value="NAD(P)-binding Rossmann-like Domain"/>
    <property type="match status" value="1"/>
</dbReference>
<keyword evidence="3" id="KW-0479">Metal-binding</keyword>
<evidence type="ECO:0000256" key="4">
    <source>
        <dbReference type="ARBA" id="ARBA00022833"/>
    </source>
</evidence>
<evidence type="ECO:0000256" key="3">
    <source>
        <dbReference type="ARBA" id="ARBA00022723"/>
    </source>
</evidence>
<evidence type="ECO:0000256" key="1">
    <source>
        <dbReference type="ARBA" id="ARBA00001947"/>
    </source>
</evidence>
<organism evidence="7 8">
    <name type="scientific">Staphylococcus gallinarum</name>
    <dbReference type="NCBI Taxonomy" id="1293"/>
    <lineage>
        <taxon>Bacteria</taxon>
        <taxon>Bacillati</taxon>
        <taxon>Bacillota</taxon>
        <taxon>Bacilli</taxon>
        <taxon>Bacillales</taxon>
        <taxon>Staphylococcaceae</taxon>
        <taxon>Staphylococcus</taxon>
    </lineage>
</organism>
<evidence type="ECO:0000313" key="8">
    <source>
        <dbReference type="Proteomes" id="UP000255277"/>
    </source>
</evidence>
<comment type="similarity">
    <text evidence="2">Belongs to the zinc-containing alcohol dehydrogenase family.</text>
</comment>
<dbReference type="InterPro" id="IPR011032">
    <property type="entry name" value="GroES-like_sf"/>
</dbReference>
<comment type="cofactor">
    <cofactor evidence="1">
        <name>Zn(2+)</name>
        <dbReference type="ChEBI" id="CHEBI:29105"/>
    </cofactor>
</comment>
<dbReference type="STRING" id="1293.SH09_14645"/>
<gene>
    <name evidence="7" type="primary">gutB_6</name>
    <name evidence="7" type="ORF">NCTC12195_04491</name>
</gene>
<protein>
    <submittedName>
        <fullName evidence="7">Zinc-binding dehydrogenase</fullName>
        <ecNumber evidence="7">1.1.1.14</ecNumber>
    </submittedName>
</protein>
<keyword evidence="5 7" id="KW-0560">Oxidoreductase</keyword>
<accession>A0A380FNE1</accession>
<evidence type="ECO:0000256" key="5">
    <source>
        <dbReference type="ARBA" id="ARBA00023002"/>
    </source>
</evidence>
<dbReference type="InterPro" id="IPR013154">
    <property type="entry name" value="ADH-like_N"/>
</dbReference>
<dbReference type="Pfam" id="PF08240">
    <property type="entry name" value="ADH_N"/>
    <property type="match status" value="1"/>
</dbReference>
<dbReference type="PANTHER" id="PTHR43350:SF19">
    <property type="entry name" value="D-GULOSIDE 3-DEHYDROGENASE"/>
    <property type="match status" value="1"/>
</dbReference>
<proteinExistence type="inferred from homology"/>
<dbReference type="PANTHER" id="PTHR43350">
    <property type="entry name" value="NAD-DEPENDENT ALCOHOL DEHYDROGENASE"/>
    <property type="match status" value="1"/>
</dbReference>
<dbReference type="GO" id="GO:0003939">
    <property type="term" value="F:L-iditol 2-dehydrogenase (NAD+) activity"/>
    <property type="evidence" value="ECO:0007669"/>
    <property type="project" value="UniProtKB-EC"/>
</dbReference>
<dbReference type="EC" id="1.1.1.14" evidence="7"/>
<feature type="domain" description="Alcohol dehydrogenase-like N-terminal" evidence="6">
    <location>
        <begin position="25"/>
        <end position="132"/>
    </location>
</feature>
<evidence type="ECO:0000313" key="7">
    <source>
        <dbReference type="EMBL" id="SUM34963.1"/>
    </source>
</evidence>